<name>A0ABW4ZTT9_9BACL</name>
<sequence>MANYQVPEHLEGLLQTFTEMMTGKSSQENVETVLEWAIYMHIRNTMPPLVQHWGTAAPEESAKIKAAILKVKSLNEDLKQRRQVQAKEE</sequence>
<organism evidence="1 2">
    <name type="scientific">Tumebacillus lipolyticus</name>
    <dbReference type="NCBI Taxonomy" id="1280370"/>
    <lineage>
        <taxon>Bacteria</taxon>
        <taxon>Bacillati</taxon>
        <taxon>Bacillota</taxon>
        <taxon>Bacilli</taxon>
        <taxon>Bacillales</taxon>
        <taxon>Alicyclobacillaceae</taxon>
        <taxon>Tumebacillus</taxon>
    </lineage>
</organism>
<evidence type="ECO:0000313" key="1">
    <source>
        <dbReference type="EMBL" id="MFD2169412.1"/>
    </source>
</evidence>
<evidence type="ECO:0000313" key="2">
    <source>
        <dbReference type="Proteomes" id="UP001597343"/>
    </source>
</evidence>
<keyword evidence="2" id="KW-1185">Reference proteome</keyword>
<dbReference type="Proteomes" id="UP001597343">
    <property type="component" value="Unassembled WGS sequence"/>
</dbReference>
<dbReference type="InterPro" id="IPR020393">
    <property type="entry name" value="Uncharacterised_YusU"/>
</dbReference>
<accession>A0ABW4ZTT9</accession>
<comment type="caution">
    <text evidence="1">The sequence shown here is derived from an EMBL/GenBank/DDBJ whole genome shotgun (WGS) entry which is preliminary data.</text>
</comment>
<protein>
    <submittedName>
        <fullName evidence="1">DUF2573 family protein</fullName>
    </submittedName>
</protein>
<dbReference type="Pfam" id="PF10835">
    <property type="entry name" value="DUF2573"/>
    <property type="match status" value="1"/>
</dbReference>
<proteinExistence type="predicted"/>
<dbReference type="EMBL" id="JBHUIO010000005">
    <property type="protein sequence ID" value="MFD2169412.1"/>
    <property type="molecule type" value="Genomic_DNA"/>
</dbReference>
<reference evidence="2" key="1">
    <citation type="journal article" date="2019" name="Int. J. Syst. Evol. Microbiol.">
        <title>The Global Catalogue of Microorganisms (GCM) 10K type strain sequencing project: providing services to taxonomists for standard genome sequencing and annotation.</title>
        <authorList>
            <consortium name="The Broad Institute Genomics Platform"/>
            <consortium name="The Broad Institute Genome Sequencing Center for Infectious Disease"/>
            <person name="Wu L."/>
            <person name="Ma J."/>
        </authorList>
    </citation>
    <scope>NUCLEOTIDE SEQUENCE [LARGE SCALE GENOMIC DNA]</scope>
    <source>
        <strain evidence="2">CGMCC 1.13574</strain>
    </source>
</reference>
<dbReference type="RefSeq" id="WP_386044542.1">
    <property type="nucleotide sequence ID" value="NZ_JBHUIO010000005.1"/>
</dbReference>
<gene>
    <name evidence="1" type="ORF">ACFSOY_05305</name>
</gene>